<dbReference type="AlphaFoldDB" id="A0A1V9YHJ0"/>
<evidence type="ECO:0000256" key="10">
    <source>
        <dbReference type="RuleBase" id="RU363130"/>
    </source>
</evidence>
<evidence type="ECO:0000313" key="12">
    <source>
        <dbReference type="EMBL" id="OQR85160.1"/>
    </source>
</evidence>
<comment type="subcellular location">
    <subcellularLocation>
        <location evidence="1 10">Mitochondrion inner membrane</location>
    </subcellularLocation>
</comment>
<comment type="caution">
    <text evidence="12">The sequence shown here is derived from an EMBL/GenBank/DDBJ whole genome shotgun (WGS) entry which is preliminary data.</text>
</comment>
<protein>
    <recommendedName>
        <fullName evidence="10">Holocytochrome c-type synthase</fullName>
        <ecNumber evidence="10">4.4.1.17</ecNumber>
    </recommendedName>
</protein>
<dbReference type="GO" id="GO:0046872">
    <property type="term" value="F:metal ion binding"/>
    <property type="evidence" value="ECO:0007669"/>
    <property type="project" value="UniProtKB-KW"/>
</dbReference>
<evidence type="ECO:0000256" key="6">
    <source>
        <dbReference type="ARBA" id="ARBA00023004"/>
    </source>
</evidence>
<keyword evidence="8 10" id="KW-0472">Membrane</keyword>
<dbReference type="OrthoDB" id="4243at2759"/>
<comment type="function">
    <text evidence="10">Lyase that catalyzes the covalent linking of the heme group to the cytochrome C apoprotein to produce the mature functional cytochrome.</text>
</comment>
<keyword evidence="4 10" id="KW-0479">Metal-binding</keyword>
<dbReference type="InterPro" id="IPR000511">
    <property type="entry name" value="Holocyt_c/c1_synthase"/>
</dbReference>
<reference evidence="12 13" key="1">
    <citation type="journal article" date="2014" name="Genome Biol. Evol.">
        <title>The secreted proteins of Achlya hypogyna and Thraustotheca clavata identify the ancestral oomycete secretome and reveal gene acquisitions by horizontal gene transfer.</title>
        <authorList>
            <person name="Misner I."/>
            <person name="Blouin N."/>
            <person name="Leonard G."/>
            <person name="Richards T.A."/>
            <person name="Lane C.E."/>
        </authorList>
    </citation>
    <scope>NUCLEOTIDE SEQUENCE [LARGE SCALE GENOMIC DNA]</scope>
    <source>
        <strain evidence="12 13">ATCC 48635</strain>
    </source>
</reference>
<sequence length="390" mass="42591">MGNSTSTPTAPAAPAAAPAGCPVKHDTPASGCPVKHEAPAPVSAEGGCPVKKKGPVYNVYNQEIDPTNMMPLNPNQEPKEGQKYPLDTNRVQSTIPKGGTEGTWTYPSEQMFFNALKRKGKGEDVHEGHINTIVSIHNNMNERAWEQVAAYEEACHPGSETKLLRFMGRPDDLTPLARLKLMLGHGKPFDRHDWIVIRKDGTEVRYVIDYYFDEAKTAEDKVPELHDATSVKSISMYARPAIDDIGSLVDRIKYPILDFINGQRNPVLPKHTPSAEEPESTPAPGDKLSVADVEETFGKIQAKCKSCFVDVKTCETDEKCAQAATALQFCMATILCKPQAAQFTAALASGDEAKIQAAYEAMGTCVENFEDRARDAMALQARLALEKASK</sequence>
<evidence type="ECO:0000313" key="13">
    <source>
        <dbReference type="Proteomes" id="UP000243579"/>
    </source>
</evidence>
<feature type="region of interest" description="Disordered" evidence="11">
    <location>
        <begin position="267"/>
        <end position="288"/>
    </location>
</feature>
<feature type="region of interest" description="Disordered" evidence="11">
    <location>
        <begin position="1"/>
        <end position="32"/>
    </location>
</feature>
<name>A0A1V9YHJ0_ACHHY</name>
<dbReference type="EC" id="4.4.1.17" evidence="10"/>
<keyword evidence="5 10" id="KW-0999">Mitochondrion inner membrane</keyword>
<dbReference type="Pfam" id="PF01265">
    <property type="entry name" value="Cyto_heme_lyase"/>
    <property type="match status" value="1"/>
</dbReference>
<feature type="compositionally biased region" description="Low complexity" evidence="11">
    <location>
        <begin position="7"/>
        <end position="19"/>
    </location>
</feature>
<evidence type="ECO:0000256" key="3">
    <source>
        <dbReference type="ARBA" id="ARBA00022617"/>
    </source>
</evidence>
<evidence type="ECO:0000256" key="2">
    <source>
        <dbReference type="ARBA" id="ARBA00007255"/>
    </source>
</evidence>
<keyword evidence="9 10" id="KW-0456">Lyase</keyword>
<dbReference type="Proteomes" id="UP000243579">
    <property type="component" value="Unassembled WGS sequence"/>
</dbReference>
<comment type="catalytic activity">
    <reaction evidence="10">
        <text>holo-[cytochrome c] = apo-[cytochrome c] + heme b</text>
        <dbReference type="Rhea" id="RHEA:22648"/>
        <dbReference type="Rhea" id="RHEA-COMP:10725"/>
        <dbReference type="Rhea" id="RHEA-COMP:10726"/>
        <dbReference type="ChEBI" id="CHEBI:29950"/>
        <dbReference type="ChEBI" id="CHEBI:60344"/>
        <dbReference type="ChEBI" id="CHEBI:83739"/>
        <dbReference type="EC" id="4.4.1.17"/>
    </reaction>
</comment>
<evidence type="ECO:0000256" key="8">
    <source>
        <dbReference type="ARBA" id="ARBA00023136"/>
    </source>
</evidence>
<keyword evidence="13" id="KW-1185">Reference proteome</keyword>
<evidence type="ECO:0000256" key="11">
    <source>
        <dbReference type="SAM" id="MobiDB-lite"/>
    </source>
</evidence>
<gene>
    <name evidence="12" type="ORF">ACHHYP_12179</name>
</gene>
<organism evidence="12 13">
    <name type="scientific">Achlya hypogyna</name>
    <name type="common">Oomycete</name>
    <name type="synonym">Protoachlya hypogyna</name>
    <dbReference type="NCBI Taxonomy" id="1202772"/>
    <lineage>
        <taxon>Eukaryota</taxon>
        <taxon>Sar</taxon>
        <taxon>Stramenopiles</taxon>
        <taxon>Oomycota</taxon>
        <taxon>Saprolegniomycetes</taxon>
        <taxon>Saprolegniales</taxon>
        <taxon>Achlyaceae</taxon>
        <taxon>Achlya</taxon>
    </lineage>
</organism>
<keyword evidence="7 10" id="KW-0496">Mitochondrion</keyword>
<comment type="similarity">
    <text evidence="2 10">Belongs to the cytochrome c-type heme lyase family.</text>
</comment>
<evidence type="ECO:0000256" key="7">
    <source>
        <dbReference type="ARBA" id="ARBA00023128"/>
    </source>
</evidence>
<dbReference type="EMBL" id="JNBR01001790">
    <property type="protein sequence ID" value="OQR85160.1"/>
    <property type="molecule type" value="Genomic_DNA"/>
</dbReference>
<dbReference type="STRING" id="1202772.A0A1V9YHJ0"/>
<dbReference type="PANTHER" id="PTHR12743:SF8">
    <property type="entry name" value="PROTEIN HRI1"/>
    <property type="match status" value="1"/>
</dbReference>
<evidence type="ECO:0000256" key="9">
    <source>
        <dbReference type="ARBA" id="ARBA00023239"/>
    </source>
</evidence>
<proteinExistence type="inferred from homology"/>
<evidence type="ECO:0000256" key="5">
    <source>
        <dbReference type="ARBA" id="ARBA00022792"/>
    </source>
</evidence>
<evidence type="ECO:0000256" key="1">
    <source>
        <dbReference type="ARBA" id="ARBA00004273"/>
    </source>
</evidence>
<dbReference type="PANTHER" id="PTHR12743">
    <property type="entry name" value="CYTOCHROME C1 HEME LYASE"/>
    <property type="match status" value="1"/>
</dbReference>
<accession>A0A1V9YHJ0</accession>
<evidence type="ECO:0000256" key="4">
    <source>
        <dbReference type="ARBA" id="ARBA00022723"/>
    </source>
</evidence>
<dbReference type="GO" id="GO:0004408">
    <property type="term" value="F:holocytochrome-c synthase activity"/>
    <property type="evidence" value="ECO:0007669"/>
    <property type="project" value="UniProtKB-EC"/>
</dbReference>
<keyword evidence="6 10" id="KW-0408">Iron</keyword>
<dbReference type="PROSITE" id="PS00822">
    <property type="entry name" value="CYTO_HEME_LYASE_2"/>
    <property type="match status" value="1"/>
</dbReference>
<dbReference type="GO" id="GO:0005743">
    <property type="term" value="C:mitochondrial inner membrane"/>
    <property type="evidence" value="ECO:0007669"/>
    <property type="project" value="UniProtKB-SubCell"/>
</dbReference>
<keyword evidence="3 10" id="KW-0349">Heme</keyword>